<evidence type="ECO:0000256" key="1">
    <source>
        <dbReference type="ARBA" id="ARBA00023015"/>
    </source>
</evidence>
<dbReference type="Gene3D" id="3.40.50.10490">
    <property type="entry name" value="Glucose-6-phosphate isomerase like protein, domain 1"/>
    <property type="match status" value="1"/>
</dbReference>
<dbReference type="GO" id="GO:1901135">
    <property type="term" value="P:carbohydrate derivative metabolic process"/>
    <property type="evidence" value="ECO:0007669"/>
    <property type="project" value="InterPro"/>
</dbReference>
<dbReference type="EMBL" id="JAECVW010000011">
    <property type="protein sequence ID" value="MBH8596179.1"/>
    <property type="molecule type" value="Genomic_DNA"/>
</dbReference>
<dbReference type="InterPro" id="IPR036388">
    <property type="entry name" value="WH-like_DNA-bd_sf"/>
</dbReference>
<dbReference type="RefSeq" id="WP_181732857.1">
    <property type="nucleotide sequence ID" value="NZ_JACEIR010000013.1"/>
</dbReference>
<dbReference type="CDD" id="cd05013">
    <property type="entry name" value="SIS_RpiR"/>
    <property type="match status" value="1"/>
</dbReference>
<dbReference type="PANTHER" id="PTHR30514:SF10">
    <property type="entry name" value="MURR_RPIR FAMILY TRANSCRIPTIONAL REGULATOR"/>
    <property type="match status" value="1"/>
</dbReference>
<dbReference type="PROSITE" id="PS51464">
    <property type="entry name" value="SIS"/>
    <property type="match status" value="1"/>
</dbReference>
<organism evidence="6 7">
    <name type="scientific">Thermoactinomyces intermedius</name>
    <dbReference type="NCBI Taxonomy" id="2024"/>
    <lineage>
        <taxon>Bacteria</taxon>
        <taxon>Bacillati</taxon>
        <taxon>Bacillota</taxon>
        <taxon>Bacilli</taxon>
        <taxon>Bacillales</taxon>
        <taxon>Thermoactinomycetaceae</taxon>
        <taxon>Thermoactinomyces</taxon>
    </lineage>
</organism>
<dbReference type="PROSITE" id="PS51071">
    <property type="entry name" value="HTH_RPIR"/>
    <property type="match status" value="1"/>
</dbReference>
<keyword evidence="3" id="KW-0804">Transcription</keyword>
<feature type="domain" description="SIS" evidence="5">
    <location>
        <begin position="123"/>
        <end position="264"/>
    </location>
</feature>
<dbReference type="Proteomes" id="UP000633619">
    <property type="component" value="Unassembled WGS sequence"/>
</dbReference>
<dbReference type="InterPro" id="IPR047640">
    <property type="entry name" value="RpiR-like"/>
</dbReference>
<evidence type="ECO:0000259" key="4">
    <source>
        <dbReference type="PROSITE" id="PS51071"/>
    </source>
</evidence>
<dbReference type="PANTHER" id="PTHR30514">
    <property type="entry name" value="GLUCOKINASE"/>
    <property type="match status" value="1"/>
</dbReference>
<protein>
    <submittedName>
        <fullName evidence="6">MurR/RpiR family transcriptional regulator</fullName>
    </submittedName>
</protein>
<dbReference type="InterPro" id="IPR009057">
    <property type="entry name" value="Homeodomain-like_sf"/>
</dbReference>
<keyword evidence="7" id="KW-1185">Reference proteome</keyword>
<dbReference type="SUPFAM" id="SSF46689">
    <property type="entry name" value="Homeodomain-like"/>
    <property type="match status" value="1"/>
</dbReference>
<dbReference type="AlphaFoldDB" id="A0A8I1A7C6"/>
<feature type="domain" description="HTH rpiR-type" evidence="4">
    <location>
        <begin position="3"/>
        <end position="79"/>
    </location>
</feature>
<dbReference type="Pfam" id="PF01418">
    <property type="entry name" value="HTH_6"/>
    <property type="match status" value="1"/>
</dbReference>
<dbReference type="GO" id="GO:0003700">
    <property type="term" value="F:DNA-binding transcription factor activity"/>
    <property type="evidence" value="ECO:0007669"/>
    <property type="project" value="InterPro"/>
</dbReference>
<evidence type="ECO:0000313" key="6">
    <source>
        <dbReference type="EMBL" id="MBH8596179.1"/>
    </source>
</evidence>
<dbReference type="GO" id="GO:0003677">
    <property type="term" value="F:DNA binding"/>
    <property type="evidence" value="ECO:0007669"/>
    <property type="project" value="UniProtKB-KW"/>
</dbReference>
<dbReference type="Pfam" id="PF01380">
    <property type="entry name" value="SIS"/>
    <property type="match status" value="1"/>
</dbReference>
<evidence type="ECO:0000256" key="2">
    <source>
        <dbReference type="ARBA" id="ARBA00023125"/>
    </source>
</evidence>
<comment type="caution">
    <text evidence="6">The sequence shown here is derived from an EMBL/GenBank/DDBJ whole genome shotgun (WGS) entry which is preliminary data.</text>
</comment>
<proteinExistence type="predicted"/>
<sequence>MSAGGLHRLRLMLDQLSAAERKIAEYILAHPQEAVHETAAGLGKRTGTSGATVVRLCKSLQLNGFQDLKMRIAGDLAKPEESGYRDIRPEEPAGLILQKMTINSVQSLRDTAEVLDLKELERAVDALLKANQVHFFGVGASHIIALDARQKWLRINKGVTAFSDLHLVATQIANAKPGDVVFAISYSGETPEVVRILRLAKEYGLKTISLTKYGSSTVADLSEIRLHIASSGEAVFRSGATSSRIAQLHVIDTLFLAMAGKEYDQTVRLLDKTRKATRRLKEI</sequence>
<dbReference type="Gene3D" id="1.10.10.10">
    <property type="entry name" value="Winged helix-like DNA-binding domain superfamily/Winged helix DNA-binding domain"/>
    <property type="match status" value="1"/>
</dbReference>
<evidence type="ECO:0000259" key="5">
    <source>
        <dbReference type="PROSITE" id="PS51464"/>
    </source>
</evidence>
<evidence type="ECO:0000313" key="7">
    <source>
        <dbReference type="Proteomes" id="UP000633619"/>
    </source>
</evidence>
<dbReference type="SUPFAM" id="SSF53697">
    <property type="entry name" value="SIS domain"/>
    <property type="match status" value="1"/>
</dbReference>
<reference evidence="6 7" key="1">
    <citation type="submission" date="2020-12" db="EMBL/GenBank/DDBJ databases">
        <title>WGS of Thermoactinomyces spp.</title>
        <authorList>
            <person name="Cheng K."/>
        </authorList>
    </citation>
    <scope>NUCLEOTIDE SEQUENCE [LARGE SCALE GENOMIC DNA]</scope>
    <source>
        <strain evidence="7">CICC 10671\DSM 43846</strain>
    </source>
</reference>
<keyword evidence="1" id="KW-0805">Transcription regulation</keyword>
<dbReference type="InterPro" id="IPR035472">
    <property type="entry name" value="RpiR-like_SIS"/>
</dbReference>
<gene>
    <name evidence="6" type="ORF">I8U20_12795</name>
</gene>
<dbReference type="InterPro" id="IPR046348">
    <property type="entry name" value="SIS_dom_sf"/>
</dbReference>
<evidence type="ECO:0000256" key="3">
    <source>
        <dbReference type="ARBA" id="ARBA00023163"/>
    </source>
</evidence>
<dbReference type="GO" id="GO:0097367">
    <property type="term" value="F:carbohydrate derivative binding"/>
    <property type="evidence" value="ECO:0007669"/>
    <property type="project" value="InterPro"/>
</dbReference>
<name>A0A8I1A7C6_THEIN</name>
<dbReference type="InterPro" id="IPR000281">
    <property type="entry name" value="HTH_RpiR"/>
</dbReference>
<keyword evidence="2" id="KW-0238">DNA-binding</keyword>
<dbReference type="InterPro" id="IPR001347">
    <property type="entry name" value="SIS_dom"/>
</dbReference>
<accession>A0A8I1A7C6</accession>